<accession>A0A149PEE7</accession>
<name>A0A149PEE7_9BURK</name>
<dbReference type="EMBL" id="LRBG01000038">
    <property type="protein sequence ID" value="KXU83246.1"/>
    <property type="molecule type" value="Genomic_DNA"/>
</dbReference>
<dbReference type="InterPro" id="IPR025669">
    <property type="entry name" value="AAA_dom"/>
</dbReference>
<evidence type="ECO:0000256" key="2">
    <source>
        <dbReference type="ARBA" id="ARBA00022840"/>
    </source>
</evidence>
<evidence type="ECO:0000256" key="1">
    <source>
        <dbReference type="ARBA" id="ARBA00022741"/>
    </source>
</evidence>
<proteinExistence type="predicted"/>
<evidence type="ECO:0000313" key="4">
    <source>
        <dbReference type="EMBL" id="KXU83246.1"/>
    </source>
</evidence>
<dbReference type="Pfam" id="PF13614">
    <property type="entry name" value="AAA_31"/>
    <property type="match status" value="1"/>
</dbReference>
<gene>
    <name evidence="4" type="ORF">CI15_29520</name>
</gene>
<keyword evidence="1" id="KW-0547">Nucleotide-binding</keyword>
<evidence type="ECO:0000313" key="5">
    <source>
        <dbReference type="Proteomes" id="UP000075613"/>
    </source>
</evidence>
<dbReference type="SUPFAM" id="SSF52540">
    <property type="entry name" value="P-loop containing nucleoside triphosphate hydrolases"/>
    <property type="match status" value="1"/>
</dbReference>
<dbReference type="Gene3D" id="3.40.50.300">
    <property type="entry name" value="P-loop containing nucleotide triphosphate hydrolases"/>
    <property type="match status" value="1"/>
</dbReference>
<keyword evidence="5" id="KW-1185">Reference proteome</keyword>
<sequence>MSMIGTLIKPARSDGVAADFVAFVADRESEQVLKSFVLDEALPHTYIAEGGIDEAIARLSSMEHSPKLLLVDLQTSEMPLSDLARLASVCEPSVQVIALGERNDVGLYRSLLGIGVGEYLVKPLTVGLLKRTLNLRDGRAMPVSQARAGKVLTFVGARGGVGTTTIAINLARNLANSRRRVVYLDLNLHGGGAPSMVGLKTNNGLVDVLQNVNRLDPAYLERAMQSVDGSRLLMLSAQMGWHDERPFGEGALEKVLDVLVSSFHYVFLDIGERADPLTQEAFRCAGRSYVVADRSVHAVHETGRLIRYIETCSSDSPVTSVLLNNPNMATAGKVEPGDFEASIGRPVLAEMPFERRALAIAENVGAPIAAGKTEAFEQVIMHLSGDLTGNNQNTVVQSSLWQRLMARK</sequence>
<dbReference type="InterPro" id="IPR011006">
    <property type="entry name" value="CheY-like_superfamily"/>
</dbReference>
<dbReference type="PANTHER" id="PTHR43384">
    <property type="entry name" value="SEPTUM SITE-DETERMINING PROTEIN MIND HOMOLOG, CHLOROPLASTIC-RELATED"/>
    <property type="match status" value="1"/>
</dbReference>
<keyword evidence="2" id="KW-0067">ATP-binding</keyword>
<dbReference type="PANTHER" id="PTHR43384:SF6">
    <property type="entry name" value="SEPTUM SITE-DETERMINING PROTEIN MIND HOMOLOG, CHLOROPLASTIC"/>
    <property type="match status" value="1"/>
</dbReference>
<organism evidence="4 5">
    <name type="scientific">Paraburkholderia monticola</name>
    <dbReference type="NCBI Taxonomy" id="1399968"/>
    <lineage>
        <taxon>Bacteria</taxon>
        <taxon>Pseudomonadati</taxon>
        <taxon>Pseudomonadota</taxon>
        <taxon>Betaproteobacteria</taxon>
        <taxon>Burkholderiales</taxon>
        <taxon>Burkholderiaceae</taxon>
        <taxon>Paraburkholderia</taxon>
    </lineage>
</organism>
<dbReference type="SUPFAM" id="SSF52172">
    <property type="entry name" value="CheY-like"/>
    <property type="match status" value="1"/>
</dbReference>
<protein>
    <submittedName>
        <fullName evidence="4">Pilus assembly protein CpaE</fullName>
    </submittedName>
</protein>
<reference evidence="4 5" key="1">
    <citation type="journal article" date="2015" name="Int. J. Syst. Evol. Microbiol.">
        <title>Burkholderia monticola sp. nov., isolated from mountain soil.</title>
        <authorList>
            <person name="Baek I."/>
            <person name="Seo B."/>
            <person name="Lee I."/>
            <person name="Yi H."/>
            <person name="Chun J."/>
        </authorList>
    </citation>
    <scope>NUCLEOTIDE SEQUENCE [LARGE SCALE GENOMIC DNA]</scope>
    <source>
        <strain evidence="4 5">JC2948</strain>
    </source>
</reference>
<dbReference type="InterPro" id="IPR027417">
    <property type="entry name" value="P-loop_NTPase"/>
</dbReference>
<dbReference type="GO" id="GO:0005524">
    <property type="term" value="F:ATP binding"/>
    <property type="evidence" value="ECO:0007669"/>
    <property type="project" value="UniProtKB-KW"/>
</dbReference>
<dbReference type="AlphaFoldDB" id="A0A149PEE7"/>
<dbReference type="InterPro" id="IPR050625">
    <property type="entry name" value="ParA/MinD_ATPase"/>
</dbReference>
<dbReference type="GO" id="GO:0016887">
    <property type="term" value="F:ATP hydrolysis activity"/>
    <property type="evidence" value="ECO:0007669"/>
    <property type="project" value="TreeGrafter"/>
</dbReference>
<dbReference type="Proteomes" id="UP000075613">
    <property type="component" value="Unassembled WGS sequence"/>
</dbReference>
<dbReference type="GO" id="GO:0005829">
    <property type="term" value="C:cytosol"/>
    <property type="evidence" value="ECO:0007669"/>
    <property type="project" value="TreeGrafter"/>
</dbReference>
<feature type="domain" description="AAA" evidence="3">
    <location>
        <begin position="150"/>
        <end position="313"/>
    </location>
</feature>
<dbReference type="Gene3D" id="3.40.50.2300">
    <property type="match status" value="1"/>
</dbReference>
<dbReference type="RefSeq" id="WP_062135330.1">
    <property type="nucleotide sequence ID" value="NZ_LRBG01000038.1"/>
</dbReference>
<comment type="caution">
    <text evidence="4">The sequence shown here is derived from an EMBL/GenBank/DDBJ whole genome shotgun (WGS) entry which is preliminary data.</text>
</comment>
<dbReference type="GO" id="GO:0051782">
    <property type="term" value="P:negative regulation of cell division"/>
    <property type="evidence" value="ECO:0007669"/>
    <property type="project" value="TreeGrafter"/>
</dbReference>
<evidence type="ECO:0000259" key="3">
    <source>
        <dbReference type="Pfam" id="PF13614"/>
    </source>
</evidence>
<dbReference type="STRING" id="1399968.CI15_29520"/>
<dbReference type="GO" id="GO:0009898">
    <property type="term" value="C:cytoplasmic side of plasma membrane"/>
    <property type="evidence" value="ECO:0007669"/>
    <property type="project" value="TreeGrafter"/>
</dbReference>